<accession>A0A6J4JMZ9</accession>
<feature type="non-terminal residue" evidence="2">
    <location>
        <position position="39"/>
    </location>
</feature>
<organism evidence="2">
    <name type="scientific">uncultured Chloroflexota bacterium</name>
    <dbReference type="NCBI Taxonomy" id="166587"/>
    <lineage>
        <taxon>Bacteria</taxon>
        <taxon>Bacillati</taxon>
        <taxon>Chloroflexota</taxon>
        <taxon>environmental samples</taxon>
    </lineage>
</organism>
<sequence length="39" mass="4032">WHSSALLGLRGATFGGSVGNGPPARPRVTPARCSPSRRT</sequence>
<reference evidence="2" key="1">
    <citation type="submission" date="2020-02" db="EMBL/GenBank/DDBJ databases">
        <authorList>
            <person name="Meier V. D."/>
        </authorList>
    </citation>
    <scope>NUCLEOTIDE SEQUENCE</scope>
    <source>
        <strain evidence="2">AVDCRST_MAG77</strain>
    </source>
</reference>
<gene>
    <name evidence="2" type="ORF">AVDCRST_MAG77-3945</name>
</gene>
<name>A0A6J4JMZ9_9CHLR</name>
<feature type="region of interest" description="Disordered" evidence="1">
    <location>
        <begin position="1"/>
        <end position="39"/>
    </location>
</feature>
<proteinExistence type="predicted"/>
<evidence type="ECO:0000256" key="1">
    <source>
        <dbReference type="SAM" id="MobiDB-lite"/>
    </source>
</evidence>
<protein>
    <submittedName>
        <fullName evidence="2">Uncharacterized protein</fullName>
    </submittedName>
</protein>
<dbReference type="EMBL" id="CADCTC010000211">
    <property type="protein sequence ID" value="CAA9282808.1"/>
    <property type="molecule type" value="Genomic_DNA"/>
</dbReference>
<dbReference type="AlphaFoldDB" id="A0A6J4JMZ9"/>
<evidence type="ECO:0000313" key="2">
    <source>
        <dbReference type="EMBL" id="CAA9282808.1"/>
    </source>
</evidence>
<feature type="non-terminal residue" evidence="2">
    <location>
        <position position="1"/>
    </location>
</feature>